<comment type="caution">
    <text evidence="4">The sequence shown here is derived from an EMBL/GenBank/DDBJ whole genome shotgun (WGS) entry which is preliminary data.</text>
</comment>
<reference evidence="4" key="1">
    <citation type="submission" date="2021-07" db="EMBL/GenBank/DDBJ databases">
        <authorList>
            <person name="Catto M.A."/>
            <person name="Jacobson A."/>
            <person name="Kennedy G."/>
            <person name="Labadie P."/>
            <person name="Hunt B.G."/>
            <person name="Srinivasan R."/>
        </authorList>
    </citation>
    <scope>NUCLEOTIDE SEQUENCE</scope>
    <source>
        <strain evidence="4">PL_HMW_Pooled</strain>
        <tissue evidence="4">Head</tissue>
    </source>
</reference>
<dbReference type="AlphaFoldDB" id="A0AAE1HRR7"/>
<evidence type="ECO:0000313" key="5">
    <source>
        <dbReference type="Proteomes" id="UP001219518"/>
    </source>
</evidence>
<feature type="domain" description="Helitron helicase-like" evidence="2">
    <location>
        <begin position="596"/>
        <end position="645"/>
    </location>
</feature>
<feature type="compositionally biased region" description="Low complexity" evidence="1">
    <location>
        <begin position="23"/>
        <end position="37"/>
    </location>
</feature>
<accession>A0AAE1HRR7</accession>
<name>A0AAE1HRR7_9NEOP</name>
<dbReference type="InterPro" id="IPR046700">
    <property type="entry name" value="DUF6570"/>
</dbReference>
<evidence type="ECO:0000259" key="3">
    <source>
        <dbReference type="Pfam" id="PF20209"/>
    </source>
</evidence>
<reference evidence="4" key="2">
    <citation type="journal article" date="2023" name="BMC Genomics">
        <title>Pest status, molecular evolution, and epigenetic factors derived from the genome assembly of Frankliniella fusca, a thysanopteran phytovirus vector.</title>
        <authorList>
            <person name="Catto M.A."/>
            <person name="Labadie P.E."/>
            <person name="Jacobson A.L."/>
            <person name="Kennedy G.G."/>
            <person name="Srinivasan R."/>
            <person name="Hunt B.G."/>
        </authorList>
    </citation>
    <scope>NUCLEOTIDE SEQUENCE</scope>
    <source>
        <strain evidence="4">PL_HMW_Pooled</strain>
    </source>
</reference>
<sequence length="729" mass="84055">MRRRTQHYCLDSTDGSEDKSRLEPTPTTPVSESPTLTARTGEGAGEMSPEHRLAQAGAPTVRPQRERRPPRWTYDYVLGIVTNDSAVDINFLQESTLLDEDLELLDEPILEARPPPPLPGSDAESTLAKLSRERRLWGLTPQTAVCNFHVIYLHLILFPFSSAMVRNKGSKLSPSKKKRKNQKKSLKRKYCSSSKQTLQSQSRNQRRQNNKEKLVNEACQEIYDERDYDGSNIRRISDRKYVENNVKVLRNQLLSNSSGEDVVDLFGKKLESLSWHVCSVCHTKQMQFSQKCWCSKPYVVNSRLLSVGFCPDVLSDLSLIEQLLIARIHPVVQVYRLVGGQTGYSGHVINFFQDVKAVAKVLPHTIPDLKGVVHVCYNKLMFHKDFKIRKQKVMDALIFLKNNNKYYHDIVIDAQSLEALPCDDFFHGNKEDMEHVEHAFYLIYIHIFVPDVAGEDEIVSAAVPLPSFYHSEDKVKHNMNWPEISCNAVKELTRPYIAQAFPSLFPYGEGDLHEVRDKKLSPRIYFQYLMEFEDGRFSNHKIFPYFGLNTVMRWECLSKGTVYMKDHPNLKKMNIEVLKDIIKKNPDFMKDILLVLDNPKICSDYFYEIFTMFFESIVLGSFEVLDYWYRFEWQMRGSPHVHGVMWLQNAVDVNLLEAKFEEVKITVIQYFDKLISCESPNLNYIDVGFHPCSVKIADISSVEDDVAALINTVQMHVCSKKCIKNENSS</sequence>
<evidence type="ECO:0000259" key="2">
    <source>
        <dbReference type="Pfam" id="PF14214"/>
    </source>
</evidence>
<dbReference type="InterPro" id="IPR025476">
    <property type="entry name" value="Helitron_helicase-like"/>
</dbReference>
<proteinExistence type="predicted"/>
<feature type="domain" description="DUF6570" evidence="3">
    <location>
        <begin position="307"/>
        <end position="417"/>
    </location>
</feature>
<feature type="region of interest" description="Disordered" evidence="1">
    <location>
        <begin position="1"/>
        <end position="67"/>
    </location>
</feature>
<organism evidence="4 5">
    <name type="scientific">Frankliniella fusca</name>
    <dbReference type="NCBI Taxonomy" id="407009"/>
    <lineage>
        <taxon>Eukaryota</taxon>
        <taxon>Metazoa</taxon>
        <taxon>Ecdysozoa</taxon>
        <taxon>Arthropoda</taxon>
        <taxon>Hexapoda</taxon>
        <taxon>Insecta</taxon>
        <taxon>Pterygota</taxon>
        <taxon>Neoptera</taxon>
        <taxon>Paraneoptera</taxon>
        <taxon>Thysanoptera</taxon>
        <taxon>Terebrantia</taxon>
        <taxon>Thripoidea</taxon>
        <taxon>Thripidae</taxon>
        <taxon>Frankliniella</taxon>
    </lineage>
</organism>
<feature type="compositionally biased region" description="Basic residues" evidence="1">
    <location>
        <begin position="174"/>
        <end position="190"/>
    </location>
</feature>
<evidence type="ECO:0000256" key="1">
    <source>
        <dbReference type="SAM" id="MobiDB-lite"/>
    </source>
</evidence>
<dbReference type="Proteomes" id="UP001219518">
    <property type="component" value="Unassembled WGS sequence"/>
</dbReference>
<keyword evidence="5" id="KW-1185">Reference proteome</keyword>
<evidence type="ECO:0000313" key="4">
    <source>
        <dbReference type="EMBL" id="KAK3925606.1"/>
    </source>
</evidence>
<feature type="region of interest" description="Disordered" evidence="1">
    <location>
        <begin position="167"/>
        <end position="213"/>
    </location>
</feature>
<dbReference type="Pfam" id="PF20209">
    <property type="entry name" value="DUF6570"/>
    <property type="match status" value="1"/>
</dbReference>
<dbReference type="EMBL" id="JAHWGI010001239">
    <property type="protein sequence ID" value="KAK3925606.1"/>
    <property type="molecule type" value="Genomic_DNA"/>
</dbReference>
<gene>
    <name evidence="4" type="ORF">KUF71_013855</name>
</gene>
<protein>
    <submittedName>
        <fullName evidence="4">Curromycin resistance protein</fullName>
    </submittedName>
</protein>
<dbReference type="Pfam" id="PF14214">
    <property type="entry name" value="Helitron_like_N"/>
    <property type="match status" value="1"/>
</dbReference>